<dbReference type="EMBL" id="FODS01000029">
    <property type="protein sequence ID" value="SEP14798.1"/>
    <property type="molecule type" value="Genomic_DNA"/>
</dbReference>
<name>A0A1H8VIU4_9RHOB</name>
<dbReference type="Proteomes" id="UP000198893">
    <property type="component" value="Unassembled WGS sequence"/>
</dbReference>
<evidence type="ECO:0000313" key="1">
    <source>
        <dbReference type="EMBL" id="SEP14798.1"/>
    </source>
</evidence>
<reference evidence="1 2" key="1">
    <citation type="submission" date="2016-10" db="EMBL/GenBank/DDBJ databases">
        <authorList>
            <person name="de Groot N.N."/>
        </authorList>
    </citation>
    <scope>NUCLEOTIDE SEQUENCE [LARGE SCALE GENOMIC DNA]</scope>
    <source>
        <strain evidence="1 2">DSM 27842</strain>
    </source>
</reference>
<protein>
    <submittedName>
        <fullName evidence="1">Uncharacterized protein</fullName>
    </submittedName>
</protein>
<dbReference type="AlphaFoldDB" id="A0A1H8VIU4"/>
<dbReference type="RefSeq" id="WP_093120227.1">
    <property type="nucleotide sequence ID" value="NZ_FODS01000029.1"/>
</dbReference>
<accession>A0A1H8VIU4</accession>
<sequence>MRYDWILDVLADLQTFARSNGLELLSDQLEDSRFVATAEIVALHEGSGENHAGGHEAAAHAHIGGVGTRARA</sequence>
<gene>
    <name evidence="1" type="ORF">SAMN04490248_12929</name>
</gene>
<dbReference type="STRING" id="569882.SAMN04490248_12929"/>
<proteinExistence type="predicted"/>
<evidence type="ECO:0000313" key="2">
    <source>
        <dbReference type="Proteomes" id="UP000198893"/>
    </source>
</evidence>
<dbReference type="OrthoDB" id="7659348at2"/>
<keyword evidence="2" id="KW-1185">Reference proteome</keyword>
<organism evidence="1 2">
    <name type="scientific">Salinihabitans flavidus</name>
    <dbReference type="NCBI Taxonomy" id="569882"/>
    <lineage>
        <taxon>Bacteria</taxon>
        <taxon>Pseudomonadati</taxon>
        <taxon>Pseudomonadota</taxon>
        <taxon>Alphaproteobacteria</taxon>
        <taxon>Rhodobacterales</taxon>
        <taxon>Roseobacteraceae</taxon>
        <taxon>Salinihabitans</taxon>
    </lineage>
</organism>